<dbReference type="GeneID" id="87883539"/>
<dbReference type="AlphaFoldDB" id="A0AAJ0GVW4"/>
<dbReference type="InterPro" id="IPR002347">
    <property type="entry name" value="SDR_fam"/>
</dbReference>
<dbReference type="Gene3D" id="3.40.50.720">
    <property type="entry name" value="NAD(P)-binding Rossmann-like Domain"/>
    <property type="match status" value="1"/>
</dbReference>
<feature type="compositionally biased region" description="Basic and acidic residues" evidence="4">
    <location>
        <begin position="408"/>
        <end position="417"/>
    </location>
</feature>
<accession>A0AAJ0GVW4</accession>
<dbReference type="PANTHER" id="PTHR24320">
    <property type="entry name" value="RETINOL DEHYDROGENASE"/>
    <property type="match status" value="1"/>
</dbReference>
<feature type="transmembrane region" description="Helical" evidence="5">
    <location>
        <begin position="284"/>
        <end position="302"/>
    </location>
</feature>
<dbReference type="SUPFAM" id="SSF51735">
    <property type="entry name" value="NAD(P)-binding Rossmann-fold domains"/>
    <property type="match status" value="1"/>
</dbReference>
<protein>
    <recommendedName>
        <fullName evidence="8">Oxidoreductase-like protein</fullName>
    </recommendedName>
</protein>
<keyword evidence="5" id="KW-1133">Transmembrane helix</keyword>
<evidence type="ECO:0000256" key="1">
    <source>
        <dbReference type="ARBA" id="ARBA00006484"/>
    </source>
</evidence>
<keyword evidence="5" id="KW-0472">Membrane</keyword>
<comment type="similarity">
    <text evidence="1">Belongs to the short-chain dehydrogenases/reductases (SDR) family.</text>
</comment>
<evidence type="ECO:0000256" key="2">
    <source>
        <dbReference type="ARBA" id="ARBA00023002"/>
    </source>
</evidence>
<dbReference type="InterPro" id="IPR036291">
    <property type="entry name" value="NAD(P)-bd_dom_sf"/>
</dbReference>
<keyword evidence="2" id="KW-0560">Oxidoreductase</keyword>
<evidence type="ECO:0000256" key="3">
    <source>
        <dbReference type="SAM" id="Coils"/>
    </source>
</evidence>
<proteinExistence type="inferred from homology"/>
<sequence>MPLQLIAAAYFEGLPSWFPDPYLLLKWATGLGTVALTKWYTSGRRNPAERNMHGRVVLMTGGTSGIGAETAYELARRGAQLCLLTRQPPSDPFLVEYIDDLRAKTGNQLIYAEQVDLADLYSIRQFATRWIDNAPPRRLDMVVLCASTLTPPGGKRAVTAEGVEMTWMVNFLANFHLLGILSPAIRAQPFDRDVRIVVPTCSSYIASPKLDLEDVMQGGNDKDWTPGRAYARSKLAMMVFAKAYQKHLDAYKRPDTLPMNARVVLVDPGYARTAGMRRWLTRGALWGLLLYVVLYLFAWLLLKSPQMAAQSVLYATMEGSLGRGPGGRLIKECMEVDCARKDVDDEDVAKKLWESSDKLIERVEKELAIKRAKAKKEQQKREEEAKQAAQVEEIEALVGAIKKGKAKATKEPKEGQKKNGNKAKSTGNGARQTQTQQLRNSSSCHPVFFTDKLRRPPLDVLSGLHSSPVAHGYVYRDAPRGSAKSAGPRL</sequence>
<evidence type="ECO:0000313" key="7">
    <source>
        <dbReference type="Proteomes" id="UP001273166"/>
    </source>
</evidence>
<feature type="coiled-coil region" evidence="3">
    <location>
        <begin position="360"/>
        <end position="395"/>
    </location>
</feature>
<reference evidence="6" key="2">
    <citation type="submission" date="2023-06" db="EMBL/GenBank/DDBJ databases">
        <authorList>
            <consortium name="Lawrence Berkeley National Laboratory"/>
            <person name="Mondo S.J."/>
            <person name="Hensen N."/>
            <person name="Bonometti L."/>
            <person name="Westerberg I."/>
            <person name="Brannstrom I.O."/>
            <person name="Guillou S."/>
            <person name="Cros-Aarteil S."/>
            <person name="Calhoun S."/>
            <person name="Haridas S."/>
            <person name="Kuo A."/>
            <person name="Pangilinan J."/>
            <person name="Riley R."/>
            <person name="Labutti K."/>
            <person name="Andreopoulos B."/>
            <person name="Lipzen A."/>
            <person name="Chen C."/>
            <person name="Yanf M."/>
            <person name="Daum C."/>
            <person name="Ng V."/>
            <person name="Clum A."/>
            <person name="Steindorff A."/>
            <person name="Ohm R."/>
            <person name="Martin F."/>
            <person name="Silar P."/>
            <person name="Natvig D."/>
            <person name="Lalanne C."/>
            <person name="Gautier V."/>
            <person name="Ament-Velasquez S.L."/>
            <person name="Kruys A."/>
            <person name="Hutchinson M.I."/>
            <person name="Powell A.J."/>
            <person name="Barry K."/>
            <person name="Miller A.N."/>
            <person name="Grigoriev I.V."/>
            <person name="Debuchy R."/>
            <person name="Gladieux P."/>
            <person name="Thoren M.H."/>
            <person name="Johannesson H."/>
        </authorList>
    </citation>
    <scope>NUCLEOTIDE SEQUENCE</scope>
    <source>
        <strain evidence="6">CBS 333.67</strain>
    </source>
</reference>
<dbReference type="Proteomes" id="UP001273166">
    <property type="component" value="Unassembled WGS sequence"/>
</dbReference>
<evidence type="ECO:0000256" key="4">
    <source>
        <dbReference type="SAM" id="MobiDB-lite"/>
    </source>
</evidence>
<dbReference type="EMBL" id="JAUDZG010000003">
    <property type="protein sequence ID" value="KAK3307088.1"/>
    <property type="molecule type" value="Genomic_DNA"/>
</dbReference>
<gene>
    <name evidence="6" type="ORF">B0T15DRAFT_393908</name>
</gene>
<feature type="region of interest" description="Disordered" evidence="4">
    <location>
        <begin position="462"/>
        <end position="490"/>
    </location>
</feature>
<comment type="caution">
    <text evidence="6">The sequence shown here is derived from an EMBL/GenBank/DDBJ whole genome shotgun (WGS) entry which is preliminary data.</text>
</comment>
<dbReference type="GO" id="GO:0016491">
    <property type="term" value="F:oxidoreductase activity"/>
    <property type="evidence" value="ECO:0007669"/>
    <property type="project" value="UniProtKB-KW"/>
</dbReference>
<keyword evidence="7" id="KW-1185">Reference proteome</keyword>
<reference evidence="6" key="1">
    <citation type="journal article" date="2023" name="Mol. Phylogenet. Evol.">
        <title>Genome-scale phylogeny and comparative genomics of the fungal order Sordariales.</title>
        <authorList>
            <person name="Hensen N."/>
            <person name="Bonometti L."/>
            <person name="Westerberg I."/>
            <person name="Brannstrom I.O."/>
            <person name="Guillou S."/>
            <person name="Cros-Aarteil S."/>
            <person name="Calhoun S."/>
            <person name="Haridas S."/>
            <person name="Kuo A."/>
            <person name="Mondo S."/>
            <person name="Pangilinan J."/>
            <person name="Riley R."/>
            <person name="LaButti K."/>
            <person name="Andreopoulos B."/>
            <person name="Lipzen A."/>
            <person name="Chen C."/>
            <person name="Yan M."/>
            <person name="Daum C."/>
            <person name="Ng V."/>
            <person name="Clum A."/>
            <person name="Steindorff A."/>
            <person name="Ohm R.A."/>
            <person name="Martin F."/>
            <person name="Silar P."/>
            <person name="Natvig D.O."/>
            <person name="Lalanne C."/>
            <person name="Gautier V."/>
            <person name="Ament-Velasquez S.L."/>
            <person name="Kruys A."/>
            <person name="Hutchinson M.I."/>
            <person name="Powell A.J."/>
            <person name="Barry K."/>
            <person name="Miller A.N."/>
            <person name="Grigoriev I.V."/>
            <person name="Debuchy R."/>
            <person name="Gladieux P."/>
            <person name="Hiltunen Thoren M."/>
            <person name="Johannesson H."/>
        </authorList>
    </citation>
    <scope>NUCLEOTIDE SEQUENCE</scope>
    <source>
        <strain evidence="6">CBS 333.67</strain>
    </source>
</reference>
<feature type="compositionally biased region" description="Polar residues" evidence="4">
    <location>
        <begin position="422"/>
        <end position="444"/>
    </location>
</feature>
<dbReference type="Pfam" id="PF00106">
    <property type="entry name" value="adh_short"/>
    <property type="match status" value="1"/>
</dbReference>
<dbReference type="RefSeq" id="XP_062722868.1">
    <property type="nucleotide sequence ID" value="XM_062864710.1"/>
</dbReference>
<feature type="region of interest" description="Disordered" evidence="4">
    <location>
        <begin position="404"/>
        <end position="449"/>
    </location>
</feature>
<name>A0AAJ0GVW4_9PEZI</name>
<dbReference type="PANTHER" id="PTHR24320:SF285">
    <property type="entry name" value="RETINOL DEHYDROGENASE 14"/>
    <property type="match status" value="1"/>
</dbReference>
<keyword evidence="3" id="KW-0175">Coiled coil</keyword>
<evidence type="ECO:0000313" key="6">
    <source>
        <dbReference type="EMBL" id="KAK3307088.1"/>
    </source>
</evidence>
<evidence type="ECO:0000256" key="5">
    <source>
        <dbReference type="SAM" id="Phobius"/>
    </source>
</evidence>
<organism evidence="6 7">
    <name type="scientific">Chaetomium strumarium</name>
    <dbReference type="NCBI Taxonomy" id="1170767"/>
    <lineage>
        <taxon>Eukaryota</taxon>
        <taxon>Fungi</taxon>
        <taxon>Dikarya</taxon>
        <taxon>Ascomycota</taxon>
        <taxon>Pezizomycotina</taxon>
        <taxon>Sordariomycetes</taxon>
        <taxon>Sordariomycetidae</taxon>
        <taxon>Sordariales</taxon>
        <taxon>Chaetomiaceae</taxon>
        <taxon>Chaetomium</taxon>
    </lineage>
</organism>
<keyword evidence="5" id="KW-0812">Transmembrane</keyword>
<evidence type="ECO:0008006" key="8">
    <source>
        <dbReference type="Google" id="ProtNLM"/>
    </source>
</evidence>